<proteinExistence type="predicted"/>
<dbReference type="Proteomes" id="UP001595719">
    <property type="component" value="Unassembled WGS sequence"/>
</dbReference>
<feature type="transmembrane region" description="Helical" evidence="1">
    <location>
        <begin position="30"/>
        <end position="50"/>
    </location>
</feature>
<reference evidence="3" key="1">
    <citation type="journal article" date="2019" name="Int. J. Syst. Evol. Microbiol.">
        <title>The Global Catalogue of Microorganisms (GCM) 10K type strain sequencing project: providing services to taxonomists for standard genome sequencing and annotation.</title>
        <authorList>
            <consortium name="The Broad Institute Genomics Platform"/>
            <consortium name="The Broad Institute Genome Sequencing Center for Infectious Disease"/>
            <person name="Wu L."/>
            <person name="Ma J."/>
        </authorList>
    </citation>
    <scope>NUCLEOTIDE SEQUENCE [LARGE SCALE GENOMIC DNA]</scope>
    <source>
        <strain evidence="3">CGMCC 1.15345</strain>
    </source>
</reference>
<keyword evidence="3" id="KW-1185">Reference proteome</keyword>
<protein>
    <submittedName>
        <fullName evidence="2">Uncharacterized protein</fullName>
    </submittedName>
</protein>
<gene>
    <name evidence="2" type="ORF">ACFOY0_25620</name>
</gene>
<feature type="transmembrane region" description="Helical" evidence="1">
    <location>
        <begin position="62"/>
        <end position="81"/>
    </location>
</feature>
<organism evidence="2 3">
    <name type="scientific">Flavobacterium quisquiliarum</name>
    <dbReference type="NCBI Taxonomy" id="1834436"/>
    <lineage>
        <taxon>Bacteria</taxon>
        <taxon>Pseudomonadati</taxon>
        <taxon>Bacteroidota</taxon>
        <taxon>Flavobacteriia</taxon>
        <taxon>Flavobacteriales</taxon>
        <taxon>Flavobacteriaceae</taxon>
        <taxon>Flavobacterium</taxon>
    </lineage>
</organism>
<evidence type="ECO:0000256" key="1">
    <source>
        <dbReference type="SAM" id="Phobius"/>
    </source>
</evidence>
<feature type="transmembrane region" description="Helical" evidence="1">
    <location>
        <begin position="6"/>
        <end position="23"/>
    </location>
</feature>
<dbReference type="EMBL" id="JBHSCO010000010">
    <property type="protein sequence ID" value="MFC4394391.1"/>
    <property type="molecule type" value="Genomic_DNA"/>
</dbReference>
<keyword evidence="1" id="KW-0812">Transmembrane</keyword>
<keyword evidence="1" id="KW-0472">Membrane</keyword>
<comment type="caution">
    <text evidence="2">The sequence shown here is derived from an EMBL/GenBank/DDBJ whole genome shotgun (WGS) entry which is preliminary data.</text>
</comment>
<sequence>MFEITLTSLLIVVFALMHFYNMLTENKAYYYVSMGIIIYLLSSTVLFIIGNLTSTLNNDVKYLSWMVNAFLNVIYYLFILFEWKVSFSPKRNLQS</sequence>
<keyword evidence="1" id="KW-1133">Transmembrane helix</keyword>
<dbReference type="RefSeq" id="WP_379786847.1">
    <property type="nucleotide sequence ID" value="NZ_JBHSCO010000010.1"/>
</dbReference>
<evidence type="ECO:0000313" key="2">
    <source>
        <dbReference type="EMBL" id="MFC4394391.1"/>
    </source>
</evidence>
<evidence type="ECO:0000313" key="3">
    <source>
        <dbReference type="Proteomes" id="UP001595719"/>
    </source>
</evidence>
<name>A0ABV8WGL7_9FLAO</name>
<accession>A0ABV8WGL7</accession>